<dbReference type="SUPFAM" id="SSF54631">
    <property type="entry name" value="CBS-domain pair"/>
    <property type="match status" value="1"/>
</dbReference>
<accession>A0AA86T7V6</accession>
<dbReference type="Gene3D" id="3.10.580.10">
    <property type="entry name" value="CBS-domain"/>
    <property type="match status" value="1"/>
</dbReference>
<evidence type="ECO:0000259" key="10">
    <source>
        <dbReference type="PROSITE" id="PS51371"/>
    </source>
</evidence>
<proteinExistence type="predicted"/>
<dbReference type="PROSITE" id="PS51846">
    <property type="entry name" value="CNNM"/>
    <property type="match status" value="1"/>
</dbReference>
<evidence type="ECO:0000256" key="7">
    <source>
        <dbReference type="PROSITE-ProRule" id="PRU00703"/>
    </source>
</evidence>
<evidence type="ECO:0000256" key="4">
    <source>
        <dbReference type="ARBA" id="ARBA00022989"/>
    </source>
</evidence>
<reference evidence="12" key="1">
    <citation type="submission" date="2022-10" db="EMBL/GenBank/DDBJ databases">
        <authorList>
            <person name="Koch H."/>
        </authorList>
    </citation>
    <scope>NUCLEOTIDE SEQUENCE</scope>
    <source>
        <strain evidence="12">DNF</strain>
    </source>
</reference>
<name>A0AA86T7V6_9BACT</name>
<dbReference type="Gene3D" id="3.30.465.10">
    <property type="match status" value="1"/>
</dbReference>
<keyword evidence="4 8" id="KW-1133">Transmembrane helix</keyword>
<evidence type="ECO:0000256" key="6">
    <source>
        <dbReference type="ARBA" id="ARBA00023136"/>
    </source>
</evidence>
<dbReference type="PANTHER" id="PTHR22777:SF17">
    <property type="entry name" value="UPF0053 PROTEIN SLL0260"/>
    <property type="match status" value="1"/>
</dbReference>
<dbReference type="InterPro" id="IPR044751">
    <property type="entry name" value="Ion_transp-like_CBS"/>
</dbReference>
<dbReference type="InterPro" id="IPR000644">
    <property type="entry name" value="CBS_dom"/>
</dbReference>
<dbReference type="InterPro" id="IPR005170">
    <property type="entry name" value="Transptr-assoc_dom"/>
</dbReference>
<evidence type="ECO:0000256" key="2">
    <source>
        <dbReference type="ARBA" id="ARBA00022692"/>
    </source>
</evidence>
<gene>
    <name evidence="12" type="ORF">DNFV4_02361</name>
</gene>
<dbReference type="KEGG" id="nti:DNFV4_02361"/>
<feature type="transmembrane region" description="Helical" evidence="9">
    <location>
        <begin position="94"/>
        <end position="113"/>
    </location>
</feature>
<dbReference type="Pfam" id="PF01595">
    <property type="entry name" value="CNNM"/>
    <property type="match status" value="1"/>
</dbReference>
<evidence type="ECO:0000259" key="11">
    <source>
        <dbReference type="PROSITE" id="PS51846"/>
    </source>
</evidence>
<evidence type="ECO:0000256" key="9">
    <source>
        <dbReference type="SAM" id="Phobius"/>
    </source>
</evidence>
<keyword evidence="3" id="KW-0677">Repeat</keyword>
<dbReference type="InterPro" id="IPR046342">
    <property type="entry name" value="CBS_dom_sf"/>
</dbReference>
<dbReference type="EMBL" id="OX365700">
    <property type="protein sequence ID" value="CAI4031938.1"/>
    <property type="molecule type" value="Genomic_DNA"/>
</dbReference>
<evidence type="ECO:0000256" key="3">
    <source>
        <dbReference type="ARBA" id="ARBA00022737"/>
    </source>
</evidence>
<dbReference type="InterPro" id="IPR016169">
    <property type="entry name" value="FAD-bd_PCMH_sub2"/>
</dbReference>
<keyword evidence="5 7" id="KW-0129">CBS domain</keyword>
<dbReference type="PROSITE" id="PS51371">
    <property type="entry name" value="CBS"/>
    <property type="match status" value="2"/>
</dbReference>
<dbReference type="GO" id="GO:0050660">
    <property type="term" value="F:flavin adenine dinucleotide binding"/>
    <property type="evidence" value="ECO:0007669"/>
    <property type="project" value="InterPro"/>
</dbReference>
<dbReference type="Pfam" id="PF00571">
    <property type="entry name" value="CBS"/>
    <property type="match status" value="1"/>
</dbReference>
<feature type="domain" description="CBS" evidence="10">
    <location>
        <begin position="209"/>
        <end position="269"/>
    </location>
</feature>
<dbReference type="PANTHER" id="PTHR22777">
    <property type="entry name" value="HEMOLYSIN-RELATED"/>
    <property type="match status" value="1"/>
</dbReference>
<dbReference type="InterPro" id="IPR036318">
    <property type="entry name" value="FAD-bd_PCMH-like_sf"/>
</dbReference>
<evidence type="ECO:0000256" key="1">
    <source>
        <dbReference type="ARBA" id="ARBA00004141"/>
    </source>
</evidence>
<dbReference type="AlphaFoldDB" id="A0AA86T7V6"/>
<keyword evidence="13" id="KW-1185">Reference proteome</keyword>
<evidence type="ECO:0000256" key="8">
    <source>
        <dbReference type="PROSITE-ProRule" id="PRU01193"/>
    </source>
</evidence>
<keyword evidence="6 8" id="KW-0472">Membrane</keyword>
<evidence type="ECO:0000256" key="5">
    <source>
        <dbReference type="ARBA" id="ARBA00023122"/>
    </source>
</evidence>
<dbReference type="FunFam" id="3.10.580.10:FF:000002">
    <property type="entry name" value="Magnesium/cobalt efflux protein CorC"/>
    <property type="match status" value="1"/>
</dbReference>
<dbReference type="Proteomes" id="UP001179121">
    <property type="component" value="Chromosome"/>
</dbReference>
<dbReference type="Pfam" id="PF03471">
    <property type="entry name" value="CorC_HlyC"/>
    <property type="match status" value="1"/>
</dbReference>
<comment type="subcellular location">
    <subcellularLocation>
        <location evidence="1">Membrane</location>
        <topology evidence="1">Multi-pass membrane protein</topology>
    </subcellularLocation>
</comment>
<organism evidence="12 13">
    <name type="scientific">Nitrospira tepida</name>
    <dbReference type="NCBI Taxonomy" id="2973512"/>
    <lineage>
        <taxon>Bacteria</taxon>
        <taxon>Pseudomonadati</taxon>
        <taxon>Nitrospirota</taxon>
        <taxon>Nitrospiria</taxon>
        <taxon>Nitrospirales</taxon>
        <taxon>Nitrospiraceae</taxon>
        <taxon>Nitrospira</taxon>
    </lineage>
</organism>
<keyword evidence="2 8" id="KW-0812">Transmembrane</keyword>
<evidence type="ECO:0000313" key="13">
    <source>
        <dbReference type="Proteomes" id="UP001179121"/>
    </source>
</evidence>
<protein>
    <submittedName>
        <fullName evidence="12">HlyC/CorC family transporter</fullName>
    </submittedName>
</protein>
<dbReference type="GO" id="GO:0005886">
    <property type="term" value="C:plasma membrane"/>
    <property type="evidence" value="ECO:0007669"/>
    <property type="project" value="TreeGrafter"/>
</dbReference>
<feature type="domain" description="CNNM transmembrane" evidence="11">
    <location>
        <begin position="1"/>
        <end position="190"/>
    </location>
</feature>
<sequence length="431" mass="47979">MDALVLLVLILLSAIISAAEIGFFAVNETRLRAMDEAGSKRARMALHLRQNPQRLLSTIMIGDNLVNALVPSYTTLLIIRMFDAQAFGGFVEGLTQALAVALGALTFILMIFGDVVPKTLAAKYAVHVALNMAYPVYWIQQGLKPLLYVLEPIIDKVTGGKGLTVPFVTEEELKIMLDVGSKSGMIESHEARMINRVFQLNDLTAEHAMTPRQFVFALDANVRLAEVQEQLFRSKYSRIPLYDGNLDNIIGMIYKSKALTELAKGNSQLRLKDIAQPPLFVPTRKTADELMKQFQQEKRHMAIVVNEFGGFAGVVTLEDILEEVVGDILDETDQSEELIKRVAKNQLLVHGRTEVRRINEFLKLDLDEEANTISGLIQDHLGRIPAAGEEVVLNDCRLIVQEADQRSIKRVQIIKEEKPVPALDPANIQAS</sequence>
<dbReference type="CDD" id="cd04590">
    <property type="entry name" value="CBS_pair_CorC_HlyC_assoc"/>
    <property type="match status" value="1"/>
</dbReference>
<dbReference type="SMART" id="SM01091">
    <property type="entry name" value="CorC_HlyC"/>
    <property type="match status" value="1"/>
</dbReference>
<evidence type="ECO:0000313" key="12">
    <source>
        <dbReference type="EMBL" id="CAI4031938.1"/>
    </source>
</evidence>
<dbReference type="SUPFAM" id="SSF56176">
    <property type="entry name" value="FAD-binding/transporter-associated domain-like"/>
    <property type="match status" value="1"/>
</dbReference>
<dbReference type="InterPro" id="IPR002550">
    <property type="entry name" value="CNNM"/>
</dbReference>
<feature type="domain" description="CBS" evidence="10">
    <location>
        <begin position="274"/>
        <end position="331"/>
    </location>
</feature>
<dbReference type="RefSeq" id="WP_289268689.1">
    <property type="nucleotide sequence ID" value="NZ_OX365700.1"/>
</dbReference>